<sequence length="188" mass="20716">MLLMIDNYDSFTYNIVQYFGELGEDVRTVRNDEVGIEEIAAMKPSRICISPGPKAPVDAGVSVDVIRQFQGKLPILGVCLGHQAIGEAFGGRIVRAKEVMHGKTSMIAHTGVGVFQELPSPFTVIRYHSLAIERASLPSCLEVTAWTDDGEIMGVRHKEFDIQGVQFHPESILSEHGHALLKNFLQGR</sequence>
<dbReference type="Gene3D" id="3.40.50.880">
    <property type="match status" value="1"/>
</dbReference>
<protein>
    <submittedName>
        <fullName evidence="3">Anthranilate synthase component II</fullName>
    </submittedName>
</protein>
<dbReference type="CDD" id="cd01743">
    <property type="entry name" value="GATase1_Anthranilate_Synthase"/>
    <property type="match status" value="1"/>
</dbReference>
<evidence type="ECO:0000259" key="2">
    <source>
        <dbReference type="Pfam" id="PF00117"/>
    </source>
</evidence>
<dbReference type="SUPFAM" id="SSF52317">
    <property type="entry name" value="Class I glutamine amidotransferase-like"/>
    <property type="match status" value="1"/>
</dbReference>
<dbReference type="PANTHER" id="PTHR43418:SF4">
    <property type="entry name" value="MULTIFUNCTIONAL TRYPTOPHAN BIOSYNTHESIS PROTEIN"/>
    <property type="match status" value="1"/>
</dbReference>
<comment type="caution">
    <text evidence="3">The sequence shown here is derived from an EMBL/GenBank/DDBJ whole genome shotgun (WGS) entry which is preliminary data.</text>
</comment>
<name>A0ABW0PLC6_9BURK</name>
<dbReference type="InterPro" id="IPR029062">
    <property type="entry name" value="Class_I_gatase-like"/>
</dbReference>
<dbReference type="PRINTS" id="PR00099">
    <property type="entry name" value="CPSGATASE"/>
</dbReference>
<keyword evidence="1" id="KW-0315">Glutamine amidotransferase</keyword>
<feature type="domain" description="Glutamine amidotransferase" evidence="2">
    <location>
        <begin position="3"/>
        <end position="185"/>
    </location>
</feature>
<evidence type="ECO:0000313" key="3">
    <source>
        <dbReference type="EMBL" id="MFC5513285.1"/>
    </source>
</evidence>
<dbReference type="PROSITE" id="PS51273">
    <property type="entry name" value="GATASE_TYPE_1"/>
    <property type="match status" value="1"/>
</dbReference>
<dbReference type="PRINTS" id="PR00097">
    <property type="entry name" value="ANTSNTHASEII"/>
</dbReference>
<dbReference type="PANTHER" id="PTHR43418">
    <property type="entry name" value="MULTIFUNCTIONAL TRYPTOPHAN BIOSYNTHESIS PROTEIN-RELATED"/>
    <property type="match status" value="1"/>
</dbReference>
<dbReference type="PRINTS" id="PR00096">
    <property type="entry name" value="GATASE"/>
</dbReference>
<accession>A0ABW0PLC6</accession>
<dbReference type="InterPro" id="IPR006221">
    <property type="entry name" value="TrpG/PapA_dom"/>
</dbReference>
<dbReference type="NCBIfam" id="TIGR00566">
    <property type="entry name" value="trpG_papA"/>
    <property type="match status" value="1"/>
</dbReference>
<dbReference type="InterPro" id="IPR050472">
    <property type="entry name" value="Anth_synth/Amidotransfase"/>
</dbReference>
<evidence type="ECO:0000256" key="1">
    <source>
        <dbReference type="ARBA" id="ARBA00022962"/>
    </source>
</evidence>
<evidence type="ECO:0000313" key="4">
    <source>
        <dbReference type="Proteomes" id="UP001596031"/>
    </source>
</evidence>
<reference evidence="4" key="1">
    <citation type="journal article" date="2019" name="Int. J. Syst. Evol. Microbiol.">
        <title>The Global Catalogue of Microorganisms (GCM) 10K type strain sequencing project: providing services to taxonomists for standard genome sequencing and annotation.</title>
        <authorList>
            <consortium name="The Broad Institute Genomics Platform"/>
            <consortium name="The Broad Institute Genome Sequencing Center for Infectious Disease"/>
            <person name="Wu L."/>
            <person name="Ma J."/>
        </authorList>
    </citation>
    <scope>NUCLEOTIDE SEQUENCE [LARGE SCALE GENOMIC DNA]</scope>
    <source>
        <strain evidence="4">CCUG 38813</strain>
    </source>
</reference>
<dbReference type="Pfam" id="PF00117">
    <property type="entry name" value="GATase"/>
    <property type="match status" value="1"/>
</dbReference>
<dbReference type="EMBL" id="JBHSMS010000064">
    <property type="protein sequence ID" value="MFC5513285.1"/>
    <property type="molecule type" value="Genomic_DNA"/>
</dbReference>
<dbReference type="Proteomes" id="UP001596031">
    <property type="component" value="Unassembled WGS sequence"/>
</dbReference>
<gene>
    <name evidence="3" type="ORF">ACFPOU_19490</name>
</gene>
<dbReference type="RefSeq" id="WP_379725158.1">
    <property type="nucleotide sequence ID" value="NZ_JBHSMS010000064.1"/>
</dbReference>
<organism evidence="3 4">
    <name type="scientific">Massilia jejuensis</name>
    <dbReference type="NCBI Taxonomy" id="648894"/>
    <lineage>
        <taxon>Bacteria</taxon>
        <taxon>Pseudomonadati</taxon>
        <taxon>Pseudomonadota</taxon>
        <taxon>Betaproteobacteria</taxon>
        <taxon>Burkholderiales</taxon>
        <taxon>Oxalobacteraceae</taxon>
        <taxon>Telluria group</taxon>
        <taxon>Massilia</taxon>
    </lineage>
</organism>
<proteinExistence type="predicted"/>
<dbReference type="InterPro" id="IPR017926">
    <property type="entry name" value="GATASE"/>
</dbReference>
<keyword evidence="4" id="KW-1185">Reference proteome</keyword>